<dbReference type="EMBL" id="CP002886">
    <property type="protein sequence ID" value="AEW74197.1"/>
    <property type="molecule type" value="Genomic_DNA"/>
</dbReference>
<proteinExistence type="predicted"/>
<sequence length="144" mass="16526">MYEKRALLPRGLTSRKVVQSSSQRCCCYSLLRCLNFADISLGYDYNCILIYECNCCLHPNFLIFRYQLCPFGFYRCVMPLIENYASPTPEDLALFKSSLGLTGTQMAKFAGLAGSNHWRKYTGGELPRVMGMHMMFFGRSFSFK</sequence>
<protein>
    <submittedName>
        <fullName evidence="1">Uncharacterized protein</fullName>
    </submittedName>
</protein>
<accession>G8LGA5</accession>
<dbReference type="Proteomes" id="UP000007838">
    <property type="component" value="Chromosome"/>
</dbReference>
<evidence type="ECO:0000313" key="1">
    <source>
        <dbReference type="EMBL" id="AEW74197.1"/>
    </source>
</evidence>
<reference evidence="1 2" key="1">
    <citation type="journal article" date="2011" name="Stand. Genomic Sci.">
        <title>Complete genome of the onion pathogen Enterobacter cloacae EcWSU1.</title>
        <authorList>
            <person name="Humann J.L."/>
            <person name="Wildung M."/>
            <person name="Cheng C.H."/>
            <person name="Lee T."/>
            <person name="Stewart J.E."/>
            <person name="Drew J.C."/>
            <person name="Triplett E.W."/>
            <person name="Main D."/>
            <person name="Schroeder B.K."/>
        </authorList>
    </citation>
    <scope>NUCLEOTIDE SEQUENCE [LARGE SCALE GENOMIC DNA]</scope>
    <source>
        <strain evidence="1 2">EcWSU1</strain>
    </source>
</reference>
<name>G8LGA5_9ENTR</name>
<dbReference type="AlphaFoldDB" id="G8LGA5"/>
<dbReference type="KEGG" id="eec:EcWSU1_02765"/>
<dbReference type="HOGENOM" id="CLU_1793457_0_0_6"/>
<evidence type="ECO:0000313" key="2">
    <source>
        <dbReference type="Proteomes" id="UP000007838"/>
    </source>
</evidence>
<gene>
    <name evidence="1" type="ORF">EcWSU1_02765</name>
</gene>
<organism evidence="1 2">
    <name type="scientific">Enterobacter ludwigii</name>
    <dbReference type="NCBI Taxonomy" id="299767"/>
    <lineage>
        <taxon>Bacteria</taxon>
        <taxon>Pseudomonadati</taxon>
        <taxon>Pseudomonadota</taxon>
        <taxon>Gammaproteobacteria</taxon>
        <taxon>Enterobacterales</taxon>
        <taxon>Enterobacteriaceae</taxon>
        <taxon>Enterobacter</taxon>
        <taxon>Enterobacter cloacae complex</taxon>
    </lineage>
</organism>